<dbReference type="EMBL" id="CAJVPV010000743">
    <property type="protein sequence ID" value="CAG8472082.1"/>
    <property type="molecule type" value="Genomic_DNA"/>
</dbReference>
<dbReference type="Proteomes" id="UP000789342">
    <property type="component" value="Unassembled WGS sequence"/>
</dbReference>
<evidence type="ECO:0000313" key="2">
    <source>
        <dbReference type="EMBL" id="CAG8472082.1"/>
    </source>
</evidence>
<gene>
    <name evidence="2" type="ORF">AMORRO_LOCUS1903</name>
</gene>
<sequence length="82" mass="9267">MIMKEKDVVVIKEPSTTHENQEKINEKKEKGLKGQCEPTLQPTCEIPIANNLTPMQDHKKIDDIETKPYGDKVVSKCHNPGP</sequence>
<evidence type="ECO:0000256" key="1">
    <source>
        <dbReference type="SAM" id="MobiDB-lite"/>
    </source>
</evidence>
<organism evidence="2 3">
    <name type="scientific">Acaulospora morrowiae</name>
    <dbReference type="NCBI Taxonomy" id="94023"/>
    <lineage>
        <taxon>Eukaryota</taxon>
        <taxon>Fungi</taxon>
        <taxon>Fungi incertae sedis</taxon>
        <taxon>Mucoromycota</taxon>
        <taxon>Glomeromycotina</taxon>
        <taxon>Glomeromycetes</taxon>
        <taxon>Diversisporales</taxon>
        <taxon>Acaulosporaceae</taxon>
        <taxon>Acaulospora</taxon>
    </lineage>
</organism>
<accession>A0A9N8Z4K1</accession>
<protein>
    <submittedName>
        <fullName evidence="2">18076_t:CDS:1</fullName>
    </submittedName>
</protein>
<reference evidence="2" key="1">
    <citation type="submission" date="2021-06" db="EMBL/GenBank/DDBJ databases">
        <authorList>
            <person name="Kallberg Y."/>
            <person name="Tangrot J."/>
            <person name="Rosling A."/>
        </authorList>
    </citation>
    <scope>NUCLEOTIDE SEQUENCE</scope>
    <source>
        <strain evidence="2">CL551</strain>
    </source>
</reference>
<feature type="compositionally biased region" description="Basic and acidic residues" evidence="1">
    <location>
        <begin position="14"/>
        <end position="32"/>
    </location>
</feature>
<name>A0A9N8Z4K1_9GLOM</name>
<feature type="region of interest" description="Disordered" evidence="1">
    <location>
        <begin position="14"/>
        <end position="36"/>
    </location>
</feature>
<evidence type="ECO:0000313" key="3">
    <source>
        <dbReference type="Proteomes" id="UP000789342"/>
    </source>
</evidence>
<proteinExistence type="predicted"/>
<dbReference type="AlphaFoldDB" id="A0A9N8Z4K1"/>
<comment type="caution">
    <text evidence="2">The sequence shown here is derived from an EMBL/GenBank/DDBJ whole genome shotgun (WGS) entry which is preliminary data.</text>
</comment>
<keyword evidence="3" id="KW-1185">Reference proteome</keyword>